<comment type="caution">
    <text evidence="1">The sequence shown here is derived from an EMBL/GenBank/DDBJ whole genome shotgun (WGS) entry which is preliminary data.</text>
</comment>
<organism evidence="1 2">
    <name type="scientific">Pantoea brenneri</name>
    <dbReference type="NCBI Taxonomy" id="472694"/>
    <lineage>
        <taxon>Bacteria</taxon>
        <taxon>Pseudomonadati</taxon>
        <taxon>Pseudomonadota</taxon>
        <taxon>Gammaproteobacteria</taxon>
        <taxon>Enterobacterales</taxon>
        <taxon>Erwiniaceae</taxon>
        <taxon>Pantoea</taxon>
    </lineage>
</organism>
<name>A0AAX3JAD8_9GAMM</name>
<dbReference type="Proteomes" id="UP000433737">
    <property type="component" value="Unassembled WGS sequence"/>
</dbReference>
<reference evidence="1 2" key="1">
    <citation type="submission" date="2019-10" db="EMBL/GenBank/DDBJ databases">
        <authorList>
            <person name="Karimi E."/>
        </authorList>
    </citation>
    <scope>NUCLEOTIDE SEQUENCE [LARGE SCALE GENOMIC DNA]</scope>
    <source>
        <strain evidence="1">Pantoea sp. 111</strain>
    </source>
</reference>
<protein>
    <submittedName>
        <fullName evidence="1">Uncharacterized protein</fullName>
    </submittedName>
</protein>
<dbReference type="RefSeq" id="WP_111535231.1">
    <property type="nucleotide sequence ID" value="NZ_LR733469.1"/>
</dbReference>
<sequence>MNTQERLAAALKNPLKAGYVTYSGHIMTLAECESYNRYTEDAARPYISEKAREYLLDQRHRYFVLISEPERLS</sequence>
<dbReference type="EMBL" id="CABWMH010000034">
    <property type="protein sequence ID" value="VXC37656.1"/>
    <property type="molecule type" value="Genomic_DNA"/>
</dbReference>
<gene>
    <name evidence="1" type="ORF">PANT111_40089</name>
</gene>
<evidence type="ECO:0000313" key="2">
    <source>
        <dbReference type="Proteomes" id="UP000433737"/>
    </source>
</evidence>
<proteinExistence type="predicted"/>
<accession>A0AAX3JAD8</accession>
<evidence type="ECO:0000313" key="1">
    <source>
        <dbReference type="EMBL" id="VXC37656.1"/>
    </source>
</evidence>
<dbReference type="AlphaFoldDB" id="A0AAX3JAD8"/>